<dbReference type="Pfam" id="PF16334">
    <property type="entry name" value="DUF4964"/>
    <property type="match status" value="1"/>
</dbReference>
<dbReference type="InterPro" id="IPR008928">
    <property type="entry name" value="6-hairpin_glycosidase_sf"/>
</dbReference>
<dbReference type="OrthoDB" id="175993at2"/>
<dbReference type="InterPro" id="IPR033433">
    <property type="entry name" value="GtaA_N"/>
</dbReference>
<evidence type="ECO:0000313" key="6">
    <source>
        <dbReference type="EMBL" id="TWT92915.1"/>
    </source>
</evidence>
<feature type="compositionally biased region" description="Polar residues" evidence="1">
    <location>
        <begin position="751"/>
        <end position="769"/>
    </location>
</feature>
<dbReference type="PANTHER" id="PTHR31987">
    <property type="entry name" value="GLUTAMINASE A-RELATED"/>
    <property type="match status" value="1"/>
</dbReference>
<gene>
    <name evidence="6" type="ORF">Pla108_40550</name>
</gene>
<evidence type="ECO:0008006" key="8">
    <source>
        <dbReference type="Google" id="ProtNLM"/>
    </source>
</evidence>
<evidence type="ECO:0000259" key="5">
    <source>
        <dbReference type="Pfam" id="PF17168"/>
    </source>
</evidence>
<organism evidence="6 7">
    <name type="scientific">Botrimarina colliarenosi</name>
    <dbReference type="NCBI Taxonomy" id="2528001"/>
    <lineage>
        <taxon>Bacteria</taxon>
        <taxon>Pseudomonadati</taxon>
        <taxon>Planctomycetota</taxon>
        <taxon>Planctomycetia</taxon>
        <taxon>Pirellulales</taxon>
        <taxon>Lacipirellulaceae</taxon>
        <taxon>Botrimarina</taxon>
    </lineage>
</organism>
<reference evidence="6 7" key="1">
    <citation type="submission" date="2019-02" db="EMBL/GenBank/DDBJ databases">
        <title>Deep-cultivation of Planctomycetes and their phenomic and genomic characterization uncovers novel biology.</title>
        <authorList>
            <person name="Wiegand S."/>
            <person name="Jogler M."/>
            <person name="Boedeker C."/>
            <person name="Pinto D."/>
            <person name="Vollmers J."/>
            <person name="Rivas-Marin E."/>
            <person name="Kohn T."/>
            <person name="Peeters S.H."/>
            <person name="Heuer A."/>
            <person name="Rast P."/>
            <person name="Oberbeckmann S."/>
            <person name="Bunk B."/>
            <person name="Jeske O."/>
            <person name="Meyerdierks A."/>
            <person name="Storesund J.E."/>
            <person name="Kallscheuer N."/>
            <person name="Luecker S."/>
            <person name="Lage O.M."/>
            <person name="Pohl T."/>
            <person name="Merkel B.J."/>
            <person name="Hornburger P."/>
            <person name="Mueller R.-W."/>
            <person name="Bruemmer F."/>
            <person name="Labrenz M."/>
            <person name="Spormann A.M."/>
            <person name="Op Den Camp H."/>
            <person name="Overmann J."/>
            <person name="Amann R."/>
            <person name="Jetten M.S.M."/>
            <person name="Mascher T."/>
            <person name="Medema M.H."/>
            <person name="Devos D.P."/>
            <person name="Kaster A.-K."/>
            <person name="Ovreas L."/>
            <person name="Rohde M."/>
            <person name="Galperin M.Y."/>
            <person name="Jogler C."/>
        </authorList>
    </citation>
    <scope>NUCLEOTIDE SEQUENCE [LARGE SCALE GENOMIC DNA]</scope>
    <source>
        <strain evidence="6 7">Pla108</strain>
    </source>
</reference>
<dbReference type="RefSeq" id="WP_146446727.1">
    <property type="nucleotide sequence ID" value="NZ_SJPR01000009.1"/>
</dbReference>
<sequence precursor="true">MTYPVLKSLTAWLILASINLASVNRVASANEQNFLGWTPPATPLVTCDPYFSVWSTGRQLTEVETTHWTGRRHAIGSVVTIDGQTYRVLGAEPEETPALEQIGLRVAPTRTVYVFRGAGVELELAFTTPMLPDDLDLMSRPVTYVDYEMKSIDGESHDVAVAFNVSGELCVNLAPDLVKASAVKIKGGRALKMGSVSQAVLMHQGDDIRIDWGHLYLAAAGGKGVKFSLAEGAQQVTALRNGASSDSAPTSIESAPGNEVAGAVTFQGLKVGDKPVTRGVVLAYDDLYSITYMGSRLRPYLRRDGLTAKGLLSEALADHRSVIERCEAFDQELIADLEAAGGREYADIACLAYRECFAAGKLVADANGLPIQFCKENNSNGCIGTSDVFYPMAPQFLLFGPSLAKSFIVPFMEYAASDRWTFPFAPHDLGTYPRANGQVYGGGEHSEENQMPVEESGNLLILMAAIAKLDGDASFAERYWPQLTEWAEYLEQSGFDPANQLCTDDFAGHLAHNVNLSAKAICVLGAFAQLCEIRGDEAMAAKYRATAKEFAARWIEAADDGNHFRLAFDKPDTWSQKYNLVWDRLLGLDLFPDAVREKEMHFYRRMQNRFGLPLDNRRPYTKLDWILWTATLTGDREDFEALVQPVHRFLRETPNKVPMTDWYRTHSGERVGFTARPVVGGVFMRLLYEPQVWDKWARRGGEAGRDYAQMPVPPEIDFLVKAADEAPAVWRYTTQAPQGDWQAGDYDDSQWSEGESGFGTSQTPNSTVGTKWTGSDIWLRRQFDLPGEINESLRLHIHHDEKAQVFLNGVLAGEFKGYTTQYDQQPIRPDAIAALKSTGNVLAVHCRQTSGGQYIDVGISALKKATLPVQR</sequence>
<dbReference type="Gene3D" id="2.60.120.260">
    <property type="entry name" value="Galactose-binding domain-like"/>
    <property type="match status" value="1"/>
</dbReference>
<evidence type="ECO:0000256" key="1">
    <source>
        <dbReference type="SAM" id="MobiDB-lite"/>
    </source>
</evidence>
<dbReference type="InterPro" id="IPR052743">
    <property type="entry name" value="Glutaminase_GtaA"/>
</dbReference>
<evidence type="ECO:0000256" key="2">
    <source>
        <dbReference type="SAM" id="SignalP"/>
    </source>
</evidence>
<dbReference type="InterPro" id="IPR012341">
    <property type="entry name" value="6hp_glycosidase-like_sf"/>
</dbReference>
<proteinExistence type="predicted"/>
<name>A0A5C6A0I7_9BACT</name>
<keyword evidence="7" id="KW-1185">Reference proteome</keyword>
<feature type="signal peptide" evidence="2">
    <location>
        <begin position="1"/>
        <end position="21"/>
    </location>
</feature>
<dbReference type="Pfam" id="PF16335">
    <property type="entry name" value="GtaA_6_Hairpin"/>
    <property type="match status" value="1"/>
</dbReference>
<dbReference type="InterPro" id="IPR032514">
    <property type="entry name" value="GtaA_central"/>
</dbReference>
<dbReference type="Gene3D" id="1.50.10.10">
    <property type="match status" value="1"/>
</dbReference>
<dbReference type="GO" id="GO:0005975">
    <property type="term" value="P:carbohydrate metabolic process"/>
    <property type="evidence" value="ECO:0007669"/>
    <property type="project" value="InterPro"/>
</dbReference>
<protein>
    <recommendedName>
        <fullName evidence="8">Glutaminase A</fullName>
    </recommendedName>
</protein>
<evidence type="ECO:0000259" key="3">
    <source>
        <dbReference type="Pfam" id="PF16334"/>
    </source>
</evidence>
<feature type="domain" description="Glutaminase A central" evidence="4">
    <location>
        <begin position="342"/>
        <end position="686"/>
    </location>
</feature>
<feature type="region of interest" description="Disordered" evidence="1">
    <location>
        <begin position="741"/>
        <end position="769"/>
    </location>
</feature>
<feature type="domain" description="Glutaminase A N-terminal" evidence="5">
    <location>
        <begin position="109"/>
        <end position="336"/>
    </location>
</feature>
<keyword evidence="2" id="KW-0732">Signal</keyword>
<dbReference type="Proteomes" id="UP000317421">
    <property type="component" value="Unassembled WGS sequence"/>
</dbReference>
<dbReference type="InterPro" id="IPR032515">
    <property type="entry name" value="DUF4964"/>
</dbReference>
<feature type="domain" description="DUF4964" evidence="3">
    <location>
        <begin position="39"/>
        <end position="92"/>
    </location>
</feature>
<dbReference type="PANTHER" id="PTHR31987:SF1">
    <property type="entry name" value="GLUTAMINASE A"/>
    <property type="match status" value="1"/>
</dbReference>
<feature type="chain" id="PRO_5022769697" description="Glutaminase A" evidence="2">
    <location>
        <begin position="22"/>
        <end position="871"/>
    </location>
</feature>
<dbReference type="SUPFAM" id="SSF48208">
    <property type="entry name" value="Six-hairpin glycosidases"/>
    <property type="match status" value="1"/>
</dbReference>
<evidence type="ECO:0000259" key="4">
    <source>
        <dbReference type="Pfam" id="PF16335"/>
    </source>
</evidence>
<accession>A0A5C6A0I7</accession>
<dbReference type="SUPFAM" id="SSF49785">
    <property type="entry name" value="Galactose-binding domain-like"/>
    <property type="match status" value="1"/>
</dbReference>
<comment type="caution">
    <text evidence="6">The sequence shown here is derived from an EMBL/GenBank/DDBJ whole genome shotgun (WGS) entry which is preliminary data.</text>
</comment>
<evidence type="ECO:0000313" key="7">
    <source>
        <dbReference type="Proteomes" id="UP000317421"/>
    </source>
</evidence>
<dbReference type="InterPro" id="IPR008979">
    <property type="entry name" value="Galactose-bd-like_sf"/>
</dbReference>
<dbReference type="Pfam" id="PF17168">
    <property type="entry name" value="DUF5127"/>
    <property type="match status" value="1"/>
</dbReference>
<dbReference type="AlphaFoldDB" id="A0A5C6A0I7"/>
<dbReference type="EMBL" id="SJPR01000009">
    <property type="protein sequence ID" value="TWT92915.1"/>
    <property type="molecule type" value="Genomic_DNA"/>
</dbReference>